<dbReference type="InterPro" id="IPR027417">
    <property type="entry name" value="P-loop_NTPase"/>
</dbReference>
<dbReference type="GO" id="GO:0009360">
    <property type="term" value="C:DNA polymerase III complex"/>
    <property type="evidence" value="ECO:0007669"/>
    <property type="project" value="InterPro"/>
</dbReference>
<name>A0A451CYJ9_9GAMM</name>
<dbReference type="InterPro" id="IPR015199">
    <property type="entry name" value="DNA_pol_III_delta_C"/>
</dbReference>
<dbReference type="Pfam" id="PF09115">
    <property type="entry name" value="DNApol3-delta_C"/>
    <property type="match status" value="1"/>
</dbReference>
<dbReference type="Pfam" id="PF13177">
    <property type="entry name" value="DNA_pol3_delta2"/>
    <property type="match status" value="1"/>
</dbReference>
<dbReference type="Gene3D" id="3.40.50.300">
    <property type="entry name" value="P-loop containing nucleotide triphosphate hydrolases"/>
    <property type="match status" value="1"/>
</dbReference>
<dbReference type="InterPro" id="IPR050238">
    <property type="entry name" value="DNA_Rep/Repair_Clamp_Loader"/>
</dbReference>
<comment type="subunit">
    <text evidence="7">DNA polymerase III contains a core (composed of alpha, epsilon and theta chains) that associates with a tau subunit. This core dimerizes to form the POLIII' complex. PolIII' associates with the gamma complex (composed of gamma, delta, delta', psi and chi chains) and with the beta chain to form the complete DNA polymerase III complex.</text>
</comment>
<accession>A0A451CYJ9</accession>
<dbReference type="EC" id="2.7.7.7" evidence="1"/>
<keyword evidence="4 11" id="KW-0548">Nucleotidyltransferase</keyword>
<dbReference type="GO" id="GO:0003677">
    <property type="term" value="F:DNA binding"/>
    <property type="evidence" value="ECO:0007669"/>
    <property type="project" value="InterPro"/>
</dbReference>
<dbReference type="SUPFAM" id="SSF48019">
    <property type="entry name" value="post-AAA+ oligomerization domain-like"/>
    <property type="match status" value="1"/>
</dbReference>
<evidence type="ECO:0000256" key="9">
    <source>
        <dbReference type="ARBA" id="ARBA00049244"/>
    </source>
</evidence>
<evidence type="ECO:0000256" key="3">
    <source>
        <dbReference type="ARBA" id="ARBA00022679"/>
    </source>
</evidence>
<protein>
    <recommendedName>
        <fullName evidence="2">DNA polymerase III subunit delta'</fullName>
        <ecNumber evidence="1">2.7.7.7</ecNumber>
    </recommendedName>
</protein>
<evidence type="ECO:0000313" key="11">
    <source>
        <dbReference type="EMBL" id="VFP78214.1"/>
    </source>
</evidence>
<dbReference type="Gene3D" id="1.20.272.10">
    <property type="match status" value="1"/>
</dbReference>
<evidence type="ECO:0000256" key="5">
    <source>
        <dbReference type="ARBA" id="ARBA00022705"/>
    </source>
</evidence>
<sequence length="326" mass="38451">MNKYPWIINQYHDLINKYSNSTLHPIILIQSSLGIGTSQLILNISKWILCFHKKKYSNCNNCQSCLLFNYKNHPDFYNISNVINNKYIGINLVRNVINNIYKTSQQGGAKIIYFSNINIFTAESNNALLKTLEEPPKNTIFFLRTTNITQIINTIKSRSTIYYISNPKEKVSVNWLKTFNKNYSYIHLITALRINNYSPILAHKFLNNNEFDKRNIFMNAIQKYITYKENVLLTIIFKYDSSIITKYISYLLLDIIKYRICRKYKIKNLDQVQLIKKIACINTNQTLINSLISWIQYVQILSSSYTIDKKLIFIEQILSWIKILRI</sequence>
<dbReference type="OrthoDB" id="9811073at2"/>
<dbReference type="PANTHER" id="PTHR11669">
    <property type="entry name" value="REPLICATION FACTOR C / DNA POLYMERASE III GAMMA-TAU SUBUNIT"/>
    <property type="match status" value="1"/>
</dbReference>
<evidence type="ECO:0000256" key="8">
    <source>
        <dbReference type="ARBA" id="ARBA00037724"/>
    </source>
</evidence>
<dbReference type="EMBL" id="LR217695">
    <property type="protein sequence ID" value="VFP78214.1"/>
    <property type="molecule type" value="Genomic_DNA"/>
</dbReference>
<keyword evidence="6" id="KW-0239">DNA-directed DNA polymerase</keyword>
<dbReference type="RefSeq" id="WP_154027456.1">
    <property type="nucleotide sequence ID" value="NZ_LR217695.1"/>
</dbReference>
<dbReference type="GO" id="GO:0006261">
    <property type="term" value="P:DNA-templated DNA replication"/>
    <property type="evidence" value="ECO:0007669"/>
    <property type="project" value="TreeGrafter"/>
</dbReference>
<keyword evidence="5" id="KW-0235">DNA replication</keyword>
<comment type="function">
    <text evidence="8">DNA polymerase III is a complex, multichain enzyme responsible for most of the replicative synthesis in bacteria. This DNA polymerase also exhibits 3' to 5' exonuclease activity.</text>
</comment>
<dbReference type="Proteomes" id="UP000294404">
    <property type="component" value="Chromosome"/>
</dbReference>
<evidence type="ECO:0000313" key="12">
    <source>
        <dbReference type="Proteomes" id="UP000294404"/>
    </source>
</evidence>
<keyword evidence="3 11" id="KW-0808">Transferase</keyword>
<reference evidence="11 12" key="1">
    <citation type="submission" date="2019-02" db="EMBL/GenBank/DDBJ databases">
        <authorList>
            <person name="Manzano-Marin A."/>
            <person name="Manzano-Marin A."/>
        </authorList>
    </citation>
    <scope>NUCLEOTIDE SEQUENCE [LARGE SCALE GENOMIC DNA]</scope>
    <source>
        <strain evidence="11 12">BuCicuneomaculata</strain>
    </source>
</reference>
<gene>
    <name evidence="11" type="primary">holB</name>
    <name evidence="11" type="ORF">BUCICUMA2628_227</name>
</gene>
<proteinExistence type="predicted"/>
<evidence type="ECO:0000259" key="10">
    <source>
        <dbReference type="Pfam" id="PF09115"/>
    </source>
</evidence>
<evidence type="ECO:0000256" key="6">
    <source>
        <dbReference type="ARBA" id="ARBA00022932"/>
    </source>
</evidence>
<dbReference type="SUPFAM" id="SSF52540">
    <property type="entry name" value="P-loop containing nucleoside triphosphate hydrolases"/>
    <property type="match status" value="1"/>
</dbReference>
<dbReference type="GO" id="GO:0003887">
    <property type="term" value="F:DNA-directed DNA polymerase activity"/>
    <property type="evidence" value="ECO:0007669"/>
    <property type="project" value="UniProtKB-KW"/>
</dbReference>
<organism evidence="11 12">
    <name type="scientific">Buchnera aphidicola</name>
    <name type="common">Cinara cuneomaculata</name>
    <dbReference type="NCBI Taxonomy" id="1660040"/>
    <lineage>
        <taxon>Bacteria</taxon>
        <taxon>Pseudomonadati</taxon>
        <taxon>Pseudomonadota</taxon>
        <taxon>Gammaproteobacteria</taxon>
        <taxon>Enterobacterales</taxon>
        <taxon>Erwiniaceae</taxon>
        <taxon>Buchnera</taxon>
    </lineage>
</organism>
<evidence type="ECO:0000256" key="2">
    <source>
        <dbReference type="ARBA" id="ARBA00014363"/>
    </source>
</evidence>
<evidence type="ECO:0000256" key="1">
    <source>
        <dbReference type="ARBA" id="ARBA00012417"/>
    </source>
</evidence>
<comment type="catalytic activity">
    <reaction evidence="9">
        <text>DNA(n) + a 2'-deoxyribonucleoside 5'-triphosphate = DNA(n+1) + diphosphate</text>
        <dbReference type="Rhea" id="RHEA:22508"/>
        <dbReference type="Rhea" id="RHEA-COMP:17339"/>
        <dbReference type="Rhea" id="RHEA-COMP:17340"/>
        <dbReference type="ChEBI" id="CHEBI:33019"/>
        <dbReference type="ChEBI" id="CHEBI:61560"/>
        <dbReference type="ChEBI" id="CHEBI:173112"/>
        <dbReference type="EC" id="2.7.7.7"/>
    </reaction>
</comment>
<dbReference type="AlphaFoldDB" id="A0A451CYJ9"/>
<dbReference type="PANTHER" id="PTHR11669:SF8">
    <property type="entry name" value="DNA POLYMERASE III SUBUNIT DELTA"/>
    <property type="match status" value="1"/>
</dbReference>
<feature type="domain" description="DNA polymerase III delta subunit C-terminal" evidence="10">
    <location>
        <begin position="210"/>
        <end position="320"/>
    </location>
</feature>
<evidence type="ECO:0000256" key="7">
    <source>
        <dbReference type="ARBA" id="ARBA00026073"/>
    </source>
</evidence>
<dbReference type="InterPro" id="IPR008921">
    <property type="entry name" value="DNA_pol3_clamp-load_cplx_C"/>
</dbReference>
<evidence type="ECO:0000256" key="4">
    <source>
        <dbReference type="ARBA" id="ARBA00022695"/>
    </source>
</evidence>